<dbReference type="GO" id="GO:0005524">
    <property type="term" value="F:ATP binding"/>
    <property type="evidence" value="ECO:0007669"/>
    <property type="project" value="UniProtKB-KW"/>
</dbReference>
<dbReference type="AlphaFoldDB" id="A0A4P2VU75"/>
<feature type="transmembrane region" description="Helical" evidence="4">
    <location>
        <begin position="352"/>
        <end position="373"/>
    </location>
</feature>
<evidence type="ECO:0000256" key="4">
    <source>
        <dbReference type="SAM" id="Phobius"/>
    </source>
</evidence>
<name>A0A4P2VU75_FLUSA</name>
<keyword evidence="4" id="KW-1133">Transmembrane helix</keyword>
<evidence type="ECO:0000256" key="3">
    <source>
        <dbReference type="ARBA" id="ARBA00023125"/>
    </source>
</evidence>
<feature type="transmembrane region" description="Helical" evidence="4">
    <location>
        <begin position="66"/>
        <end position="85"/>
    </location>
</feature>
<organism evidence="6 7">
    <name type="scientific">Fluviispira sanaruensis</name>
    <dbReference type="NCBI Taxonomy" id="2493639"/>
    <lineage>
        <taxon>Bacteria</taxon>
        <taxon>Pseudomonadati</taxon>
        <taxon>Bdellovibrionota</taxon>
        <taxon>Oligoflexia</taxon>
        <taxon>Silvanigrellales</taxon>
        <taxon>Silvanigrellaceae</taxon>
        <taxon>Fluviispira</taxon>
    </lineage>
</organism>
<keyword evidence="4" id="KW-0812">Transmembrane</keyword>
<dbReference type="Gene3D" id="3.40.50.300">
    <property type="entry name" value="P-loop containing nucleotide triphosphate hydrolases"/>
    <property type="match status" value="1"/>
</dbReference>
<evidence type="ECO:0000259" key="5">
    <source>
        <dbReference type="SMART" id="SM00534"/>
    </source>
</evidence>
<dbReference type="InterPro" id="IPR045076">
    <property type="entry name" value="MutS"/>
</dbReference>
<dbReference type="EMBL" id="AP019368">
    <property type="protein sequence ID" value="BBH52995.1"/>
    <property type="molecule type" value="Genomic_DNA"/>
</dbReference>
<reference evidence="6 7" key="1">
    <citation type="submission" date="2018-12" db="EMBL/GenBank/DDBJ databases">
        <title>Rubrispira sanarue gen. nov., sp., nov., a member of the order Silvanigrellales, isolated from a brackish lake in Hamamatsu Japan.</title>
        <authorList>
            <person name="Maejima Y."/>
            <person name="Iino T."/>
            <person name="Muraguchi Y."/>
            <person name="Fukuda K."/>
            <person name="Nojiri H."/>
            <person name="Ohkuma M."/>
            <person name="Moriuchi R."/>
            <person name="Dohra H."/>
            <person name="Kimbara K."/>
            <person name="Shintani M."/>
        </authorList>
    </citation>
    <scope>NUCLEOTIDE SEQUENCE [LARGE SCALE GENOMIC DNA]</scope>
    <source>
        <strain evidence="6 7">RF1110005</strain>
    </source>
</reference>
<dbReference type="GO" id="GO:0030983">
    <property type="term" value="F:mismatched DNA binding"/>
    <property type="evidence" value="ECO:0007669"/>
    <property type="project" value="InterPro"/>
</dbReference>
<dbReference type="OrthoDB" id="9802448at2"/>
<feature type="domain" description="DNA mismatch repair proteins mutS family" evidence="5">
    <location>
        <begin position="450"/>
        <end position="629"/>
    </location>
</feature>
<evidence type="ECO:0000256" key="2">
    <source>
        <dbReference type="ARBA" id="ARBA00022840"/>
    </source>
</evidence>
<dbReference type="KEGG" id="sbf:JCM31447_14380"/>
<feature type="transmembrane region" description="Helical" evidence="4">
    <location>
        <begin position="240"/>
        <end position="262"/>
    </location>
</feature>
<dbReference type="SMART" id="SM00534">
    <property type="entry name" value="MUTSac"/>
    <property type="match status" value="1"/>
</dbReference>
<dbReference type="GO" id="GO:0005829">
    <property type="term" value="C:cytosol"/>
    <property type="evidence" value="ECO:0007669"/>
    <property type="project" value="TreeGrafter"/>
</dbReference>
<protein>
    <submittedName>
        <fullName evidence="6">DNA mismatch repair protein MutS</fullName>
    </submittedName>
</protein>
<sequence>MKEDLHKINDIKYYGKISPFLRAQERSLNYYNKLKTLDNRFALFRLISTITLLAIVVNYAQKSSSTTIFILIILFLSFCLMTSWAHNAIQARQKKWKAIALSYNLSEARLQRDFAFITLHKSPWHDECVKTPAAHVYSSDLDIHTQLYSLLNTCSTQNGSEKLFTLLLDSGIHPEDTNTVIERSNKAQLLKSKTRLLRHFEAMRLNESFLQNYYKLNEKKQENENEESKEYSIFSNVFRIVYAFVSIFAWFIILLPAFKQFLSSGNTEAFLNPIFLYTGFLILGTLIFTPITNLAAKVSQSSKTIQEIIANLNNNETIADNLNFSFLKKSAKRQIKSLNFLLDIVSLRGNPIFWVTLHIFLPFDALVCLILQFKIKKFITKLELWENELIDFDLIASFARLASENPKSRFLTLLDRKQANDQQIECENIGHPLIATHKRICNSIKLNKNSPVVLLTGSNMAGKSTFLRTLGTNIVLANMGAPVFADKFIFPAFRLLCAIRIDDSLSDGTSYFYAEVKRLHFILNSLDDNNKNPGFFLIDEIFRGTNNKERYIGSWHIIHALFEKNSFGFISTHDLALTELDKNDKRLINMHFREHIEGEALAFDYLIKEGPCPTTNALYIMKQNGLPVP</sequence>
<evidence type="ECO:0000313" key="7">
    <source>
        <dbReference type="Proteomes" id="UP000291236"/>
    </source>
</evidence>
<proteinExistence type="predicted"/>
<keyword evidence="3" id="KW-0238">DNA-binding</keyword>
<dbReference type="InterPro" id="IPR027417">
    <property type="entry name" value="P-loop_NTPase"/>
</dbReference>
<gene>
    <name evidence="6" type="ORF">JCM31447_14380</name>
</gene>
<keyword evidence="4" id="KW-0472">Membrane</keyword>
<dbReference type="GO" id="GO:0140664">
    <property type="term" value="F:ATP-dependent DNA damage sensor activity"/>
    <property type="evidence" value="ECO:0007669"/>
    <property type="project" value="InterPro"/>
</dbReference>
<feature type="transmembrane region" description="Helical" evidence="4">
    <location>
        <begin position="42"/>
        <end position="60"/>
    </location>
</feature>
<dbReference type="PANTHER" id="PTHR11361:SF99">
    <property type="entry name" value="DNA MISMATCH REPAIR PROTEIN"/>
    <property type="match status" value="1"/>
</dbReference>
<dbReference type="GO" id="GO:0006298">
    <property type="term" value="P:mismatch repair"/>
    <property type="evidence" value="ECO:0007669"/>
    <property type="project" value="InterPro"/>
</dbReference>
<dbReference type="Pfam" id="PF00488">
    <property type="entry name" value="MutS_V"/>
    <property type="match status" value="1"/>
</dbReference>
<dbReference type="PANTHER" id="PTHR11361">
    <property type="entry name" value="DNA MISMATCH REPAIR PROTEIN MUTS FAMILY MEMBER"/>
    <property type="match status" value="1"/>
</dbReference>
<keyword evidence="2" id="KW-0067">ATP-binding</keyword>
<dbReference type="SUPFAM" id="SSF52540">
    <property type="entry name" value="P-loop containing nucleoside triphosphate hydrolases"/>
    <property type="match status" value="1"/>
</dbReference>
<dbReference type="InterPro" id="IPR000432">
    <property type="entry name" value="DNA_mismatch_repair_MutS_C"/>
</dbReference>
<feature type="transmembrane region" description="Helical" evidence="4">
    <location>
        <begin position="274"/>
        <end position="296"/>
    </location>
</feature>
<evidence type="ECO:0000256" key="1">
    <source>
        <dbReference type="ARBA" id="ARBA00022741"/>
    </source>
</evidence>
<keyword evidence="1" id="KW-0547">Nucleotide-binding</keyword>
<evidence type="ECO:0000313" key="6">
    <source>
        <dbReference type="EMBL" id="BBH52995.1"/>
    </source>
</evidence>
<accession>A0A4P2VU75</accession>
<dbReference type="Proteomes" id="UP000291236">
    <property type="component" value="Chromosome"/>
</dbReference>
<dbReference type="RefSeq" id="WP_130607996.1">
    <property type="nucleotide sequence ID" value="NZ_AP019368.1"/>
</dbReference>
<keyword evidence="7" id="KW-1185">Reference proteome</keyword>